<name>A0A5C1YC86_9MICO</name>
<feature type="domain" description="YCII-related" evidence="2">
    <location>
        <begin position="81"/>
        <end position="145"/>
    </location>
</feature>
<dbReference type="InterPro" id="IPR011008">
    <property type="entry name" value="Dimeric_a/b-barrel"/>
</dbReference>
<proteinExistence type="inferred from homology"/>
<organism evidence="3 4">
    <name type="scientific">Protaetiibacter larvae</name>
    <dbReference type="NCBI Taxonomy" id="2592654"/>
    <lineage>
        <taxon>Bacteria</taxon>
        <taxon>Bacillati</taxon>
        <taxon>Actinomycetota</taxon>
        <taxon>Actinomycetes</taxon>
        <taxon>Micrococcales</taxon>
        <taxon>Microbacteriaceae</taxon>
        <taxon>Protaetiibacter</taxon>
    </lineage>
</organism>
<dbReference type="InterPro" id="IPR005545">
    <property type="entry name" value="YCII"/>
</dbReference>
<keyword evidence="4" id="KW-1185">Reference proteome</keyword>
<evidence type="ECO:0000259" key="2">
    <source>
        <dbReference type="Pfam" id="PF03795"/>
    </source>
</evidence>
<sequence length="155" mass="17178">MAKGGRIELRPVWPFDDGPAEGDPVVDEVAFAQGRPTFFQFVVDTPDGEPWDASADSEFEEWHAENLRDRYVIAGGRLRPIEDATLIRRRGGELLVSDGPFAESRELVGGFDVLACDSFEQTIGYASHHPMTRMGAIELRPLWPMDGDESPTGTE</sequence>
<dbReference type="PANTHER" id="PTHR35174">
    <property type="entry name" value="BLL7171 PROTEIN-RELATED"/>
    <property type="match status" value="1"/>
</dbReference>
<dbReference type="Pfam" id="PF03795">
    <property type="entry name" value="YCII"/>
    <property type="match status" value="1"/>
</dbReference>
<evidence type="ECO:0000313" key="3">
    <source>
        <dbReference type="EMBL" id="QEO10885.1"/>
    </source>
</evidence>
<dbReference type="Proteomes" id="UP000322159">
    <property type="component" value="Chromosome"/>
</dbReference>
<evidence type="ECO:0000313" key="4">
    <source>
        <dbReference type="Proteomes" id="UP000322159"/>
    </source>
</evidence>
<dbReference type="PANTHER" id="PTHR35174:SF3">
    <property type="entry name" value="BLL7171 PROTEIN"/>
    <property type="match status" value="1"/>
</dbReference>
<comment type="similarity">
    <text evidence="1">Belongs to the YciI family.</text>
</comment>
<evidence type="ECO:0000256" key="1">
    <source>
        <dbReference type="ARBA" id="ARBA00007689"/>
    </source>
</evidence>
<dbReference type="EMBL" id="CP043504">
    <property type="protein sequence ID" value="QEO10885.1"/>
    <property type="molecule type" value="Genomic_DNA"/>
</dbReference>
<accession>A0A5C1YC86</accession>
<dbReference type="Gene3D" id="3.30.70.1060">
    <property type="entry name" value="Dimeric alpha+beta barrel"/>
    <property type="match status" value="1"/>
</dbReference>
<protein>
    <recommendedName>
        <fullName evidence="2">YCII-related domain-containing protein</fullName>
    </recommendedName>
</protein>
<dbReference type="SUPFAM" id="SSF54909">
    <property type="entry name" value="Dimeric alpha+beta barrel"/>
    <property type="match status" value="1"/>
</dbReference>
<dbReference type="OrthoDB" id="3212458at2"/>
<gene>
    <name evidence="3" type="ORF">FLP23_11195</name>
</gene>
<reference evidence="3 4" key="1">
    <citation type="submission" date="2019-09" db="EMBL/GenBank/DDBJ databases">
        <title>Genome sequencing of strain KACC 19322.</title>
        <authorList>
            <person name="Heo J."/>
            <person name="Kim S.-J."/>
            <person name="Kim J.-S."/>
            <person name="Hong S.-B."/>
            <person name="Kwon S.-W."/>
        </authorList>
    </citation>
    <scope>NUCLEOTIDE SEQUENCE [LARGE SCALE GENOMIC DNA]</scope>
    <source>
        <strain evidence="3 4">KACC 19322</strain>
    </source>
</reference>
<dbReference type="AlphaFoldDB" id="A0A5C1YC86"/>
<dbReference type="KEGG" id="lyk:FLP23_11195"/>